<reference evidence="1 2" key="1">
    <citation type="submission" date="2015-11" db="EMBL/GenBank/DDBJ databases">
        <title>Exploring the genomic traits of fungus-feeding bacterial genus Collimonas.</title>
        <authorList>
            <person name="Song C."/>
            <person name="Schmidt R."/>
            <person name="de Jager V."/>
            <person name="Krzyzanowska D."/>
            <person name="Jongedijk E."/>
            <person name="Cankar K."/>
            <person name="Beekwilder J."/>
            <person name="van Veen A."/>
            <person name="de Boer W."/>
            <person name="van Veen J.A."/>
            <person name="Garbeva P."/>
        </authorList>
    </citation>
    <scope>NUCLEOTIDE SEQUENCE [LARGE SCALE GENOMIC DNA]</scope>
    <source>
        <strain evidence="1 2">Ter291</strain>
    </source>
</reference>
<protein>
    <submittedName>
        <fullName evidence="1">Uncharacterized protein</fullName>
    </submittedName>
</protein>
<dbReference type="RefSeq" id="WP_156480145.1">
    <property type="nucleotide sequence ID" value="NZ_CP013236.1"/>
</dbReference>
<keyword evidence="2" id="KW-1185">Reference proteome</keyword>
<gene>
    <name evidence="1" type="ORF">CPter291_4233</name>
</gene>
<name>A0ABN4MGV9_9BURK</name>
<accession>A0ABN4MGV9</accession>
<evidence type="ECO:0000313" key="1">
    <source>
        <dbReference type="EMBL" id="AMP16463.1"/>
    </source>
</evidence>
<dbReference type="Proteomes" id="UP000074914">
    <property type="component" value="Chromosome"/>
</dbReference>
<sequence length="52" mass="5787">MLQQLLQELHAKQAKLQQAKAADTTDTAATRLTAVRFSSKKHGSRLPCFLSF</sequence>
<dbReference type="EMBL" id="CP013236">
    <property type="protein sequence ID" value="AMP16463.1"/>
    <property type="molecule type" value="Genomic_DNA"/>
</dbReference>
<proteinExistence type="predicted"/>
<organism evidence="1 2">
    <name type="scientific">Collimonas pratensis</name>
    <dbReference type="NCBI Taxonomy" id="279113"/>
    <lineage>
        <taxon>Bacteria</taxon>
        <taxon>Pseudomonadati</taxon>
        <taxon>Pseudomonadota</taxon>
        <taxon>Betaproteobacteria</taxon>
        <taxon>Burkholderiales</taxon>
        <taxon>Oxalobacteraceae</taxon>
        <taxon>Collimonas</taxon>
    </lineage>
</organism>
<evidence type="ECO:0000313" key="2">
    <source>
        <dbReference type="Proteomes" id="UP000074914"/>
    </source>
</evidence>